<dbReference type="EMBL" id="WNKQ01000012">
    <property type="protein sequence ID" value="KAF5847966.1"/>
    <property type="molecule type" value="Genomic_DNA"/>
</dbReference>
<sequence length="78" mass="8305">MWGSQPTASPSLPDGASMPASTGKERAGQAVQVSTGARGGMGPNAATTVYLVIVKYTYQYWPSVRQACTKYQATLFRC</sequence>
<feature type="compositionally biased region" description="Polar residues" evidence="1">
    <location>
        <begin position="1"/>
        <end position="10"/>
    </location>
</feature>
<reference evidence="2" key="1">
    <citation type="submission" date="2019-11" db="EMBL/GenBank/DDBJ databases">
        <title>Bipolaris sorokiniana Genome sequencing.</title>
        <authorList>
            <person name="Wang H."/>
        </authorList>
    </citation>
    <scope>NUCLEOTIDE SEQUENCE</scope>
</reference>
<accession>A0A8H6DTK8</accession>
<dbReference type="AlphaFoldDB" id="A0A8H6DTK8"/>
<protein>
    <submittedName>
        <fullName evidence="2">Uncharacterized protein</fullName>
    </submittedName>
</protein>
<name>A0A8H6DTK8_COCSA</name>
<evidence type="ECO:0000313" key="2">
    <source>
        <dbReference type="EMBL" id="KAF5847966.1"/>
    </source>
</evidence>
<gene>
    <name evidence="2" type="ORF">GGP41_009202</name>
</gene>
<evidence type="ECO:0000313" key="3">
    <source>
        <dbReference type="Proteomes" id="UP000624244"/>
    </source>
</evidence>
<proteinExistence type="predicted"/>
<feature type="region of interest" description="Disordered" evidence="1">
    <location>
        <begin position="1"/>
        <end position="43"/>
    </location>
</feature>
<comment type="caution">
    <text evidence="2">The sequence shown here is derived from an EMBL/GenBank/DDBJ whole genome shotgun (WGS) entry which is preliminary data.</text>
</comment>
<dbReference type="Proteomes" id="UP000624244">
    <property type="component" value="Unassembled WGS sequence"/>
</dbReference>
<evidence type="ECO:0000256" key="1">
    <source>
        <dbReference type="SAM" id="MobiDB-lite"/>
    </source>
</evidence>
<organism evidence="2 3">
    <name type="scientific">Cochliobolus sativus</name>
    <name type="common">Common root rot and spot blotch fungus</name>
    <name type="synonym">Bipolaris sorokiniana</name>
    <dbReference type="NCBI Taxonomy" id="45130"/>
    <lineage>
        <taxon>Eukaryota</taxon>
        <taxon>Fungi</taxon>
        <taxon>Dikarya</taxon>
        <taxon>Ascomycota</taxon>
        <taxon>Pezizomycotina</taxon>
        <taxon>Dothideomycetes</taxon>
        <taxon>Pleosporomycetidae</taxon>
        <taxon>Pleosporales</taxon>
        <taxon>Pleosporineae</taxon>
        <taxon>Pleosporaceae</taxon>
        <taxon>Bipolaris</taxon>
    </lineage>
</organism>